<organism evidence="2 3">
    <name type="scientific">Kaistia dalseonensis</name>
    <dbReference type="NCBI Taxonomy" id="410840"/>
    <lineage>
        <taxon>Bacteria</taxon>
        <taxon>Pseudomonadati</taxon>
        <taxon>Pseudomonadota</taxon>
        <taxon>Alphaproteobacteria</taxon>
        <taxon>Hyphomicrobiales</taxon>
        <taxon>Kaistiaceae</taxon>
        <taxon>Kaistia</taxon>
    </lineage>
</organism>
<protein>
    <submittedName>
        <fullName evidence="2">Uncharacterized protein</fullName>
    </submittedName>
</protein>
<keyword evidence="3" id="KW-1185">Reference proteome</keyword>
<accession>A0ABU0HAF9</accession>
<feature type="region of interest" description="Disordered" evidence="1">
    <location>
        <begin position="1"/>
        <end position="93"/>
    </location>
</feature>
<dbReference type="EMBL" id="JAUSVO010000005">
    <property type="protein sequence ID" value="MDQ0439298.1"/>
    <property type="molecule type" value="Genomic_DNA"/>
</dbReference>
<feature type="region of interest" description="Disordered" evidence="1">
    <location>
        <begin position="129"/>
        <end position="241"/>
    </location>
</feature>
<evidence type="ECO:0000256" key="1">
    <source>
        <dbReference type="SAM" id="MobiDB-lite"/>
    </source>
</evidence>
<name>A0ABU0HAF9_9HYPH</name>
<sequence length="259" mass="27569">MSALNKRQTLVRRAQAHPLSPKGGGPGRGYGLSMHILSRFEPLSPQRAPSPALPPSGREGGPADFIGKASNDGAVSWQYRPRRGGGMSALNRRHVPLHRAQARSLSPKGGGLGRGYGLFMHILSRLEPLSPQRAPSPTLPPSGREGGPADFIDKASNDGAARRQYRPRRGGGMSAPDKPQTLLRRAPAHPLSPKGGGLGRGHGLSEQIFPQFEYLSPQRAPSPTLPPSGRESLPADFIGKASNDGAVSWQCRTAEWSTP</sequence>
<evidence type="ECO:0000313" key="2">
    <source>
        <dbReference type="EMBL" id="MDQ0439298.1"/>
    </source>
</evidence>
<comment type="caution">
    <text evidence="2">The sequence shown here is derived from an EMBL/GenBank/DDBJ whole genome shotgun (WGS) entry which is preliminary data.</text>
</comment>
<reference evidence="2 3" key="1">
    <citation type="submission" date="2023-07" db="EMBL/GenBank/DDBJ databases">
        <title>Genomic Encyclopedia of Type Strains, Phase IV (KMG-IV): sequencing the most valuable type-strain genomes for metagenomic binning, comparative biology and taxonomic classification.</title>
        <authorList>
            <person name="Goeker M."/>
        </authorList>
    </citation>
    <scope>NUCLEOTIDE SEQUENCE [LARGE SCALE GENOMIC DNA]</scope>
    <source>
        <strain evidence="2 3">B6-8</strain>
    </source>
</reference>
<dbReference type="Proteomes" id="UP001241603">
    <property type="component" value="Unassembled WGS sequence"/>
</dbReference>
<evidence type="ECO:0000313" key="3">
    <source>
        <dbReference type="Proteomes" id="UP001241603"/>
    </source>
</evidence>
<proteinExistence type="predicted"/>
<gene>
    <name evidence="2" type="ORF">QO014_003699</name>
</gene>